<dbReference type="Pfam" id="PF02464">
    <property type="entry name" value="CinA"/>
    <property type="match status" value="1"/>
</dbReference>
<name>A0ABX2EHX3_9BURK</name>
<dbReference type="Proteomes" id="UP000737171">
    <property type="component" value="Unassembled WGS sequence"/>
</dbReference>
<dbReference type="EMBL" id="JABRWJ010000004">
    <property type="protein sequence ID" value="NRF68200.1"/>
    <property type="molecule type" value="Genomic_DNA"/>
</dbReference>
<evidence type="ECO:0000313" key="3">
    <source>
        <dbReference type="Proteomes" id="UP000737171"/>
    </source>
</evidence>
<dbReference type="NCBIfam" id="TIGR00199">
    <property type="entry name" value="PncC_domain"/>
    <property type="match status" value="1"/>
</dbReference>
<accession>A0ABX2EHX3</accession>
<reference evidence="2 3" key="1">
    <citation type="submission" date="2020-05" db="EMBL/GenBank/DDBJ databases">
        <title>Aquincola sp. isolate from soil.</title>
        <authorList>
            <person name="Han J."/>
            <person name="Kim D.-U."/>
        </authorList>
    </citation>
    <scope>NUCLEOTIDE SEQUENCE [LARGE SCALE GENOMIC DNA]</scope>
    <source>
        <strain evidence="2 3">S2</strain>
    </source>
</reference>
<protein>
    <submittedName>
        <fullName evidence="2">CinA family protein</fullName>
    </submittedName>
</protein>
<dbReference type="InterPro" id="IPR008136">
    <property type="entry name" value="CinA_C"/>
</dbReference>
<feature type="domain" description="CinA C-terminal" evidence="1">
    <location>
        <begin position="17"/>
        <end position="166"/>
    </location>
</feature>
<evidence type="ECO:0000313" key="2">
    <source>
        <dbReference type="EMBL" id="NRF68200.1"/>
    </source>
</evidence>
<dbReference type="RefSeq" id="WP_173123633.1">
    <property type="nucleotide sequence ID" value="NZ_JABRWJ010000004.1"/>
</dbReference>
<sequence>MSANVTEAEADDETRGVARFLRDRSLRLVTAESCTGGLIAAMLADLPGAGEILDSAFVVYSPQAKQSVLGVRKHTIDSFNLTSEAVAREMALGALRIAQVNLSIANTGVADPVDPRIPAGTQCFAWIFRFGDIDDAVYTETKRFEGDRTRVRREAARYALRRIAHYCAQTDRRR</sequence>
<gene>
    <name evidence="2" type="ORF">HLB44_14495</name>
</gene>
<dbReference type="Gene3D" id="3.90.950.20">
    <property type="entry name" value="CinA-like"/>
    <property type="match status" value="1"/>
</dbReference>
<evidence type="ECO:0000259" key="1">
    <source>
        <dbReference type="Pfam" id="PF02464"/>
    </source>
</evidence>
<dbReference type="SUPFAM" id="SSF142433">
    <property type="entry name" value="CinA-like"/>
    <property type="match status" value="1"/>
</dbReference>
<proteinExistence type="predicted"/>
<organism evidence="2 3">
    <name type="scientific">Pseudaquabacterium terrae</name>
    <dbReference type="NCBI Taxonomy" id="2732868"/>
    <lineage>
        <taxon>Bacteria</taxon>
        <taxon>Pseudomonadati</taxon>
        <taxon>Pseudomonadota</taxon>
        <taxon>Betaproteobacteria</taxon>
        <taxon>Burkholderiales</taxon>
        <taxon>Sphaerotilaceae</taxon>
        <taxon>Pseudaquabacterium</taxon>
    </lineage>
</organism>
<dbReference type="InterPro" id="IPR036653">
    <property type="entry name" value="CinA-like_C"/>
</dbReference>
<keyword evidence="3" id="KW-1185">Reference proteome</keyword>
<comment type="caution">
    <text evidence="2">The sequence shown here is derived from an EMBL/GenBank/DDBJ whole genome shotgun (WGS) entry which is preliminary data.</text>
</comment>